<reference evidence="1" key="1">
    <citation type="journal article" date="2014" name="Front. Microbiol.">
        <title>High frequency of phylogenetically diverse reductive dehalogenase-homologous genes in deep subseafloor sedimentary metagenomes.</title>
        <authorList>
            <person name="Kawai M."/>
            <person name="Futagami T."/>
            <person name="Toyoda A."/>
            <person name="Takaki Y."/>
            <person name="Nishi S."/>
            <person name="Hori S."/>
            <person name="Arai W."/>
            <person name="Tsubouchi T."/>
            <person name="Morono Y."/>
            <person name="Uchiyama I."/>
            <person name="Ito T."/>
            <person name="Fujiyama A."/>
            <person name="Inagaki F."/>
            <person name="Takami H."/>
        </authorList>
    </citation>
    <scope>NUCLEOTIDE SEQUENCE</scope>
    <source>
        <strain evidence="1">Expedition CK06-06</strain>
    </source>
</reference>
<dbReference type="AlphaFoldDB" id="X1BEK5"/>
<proteinExistence type="predicted"/>
<name>X1BEK5_9ZZZZ</name>
<feature type="non-terminal residue" evidence="1">
    <location>
        <position position="173"/>
    </location>
</feature>
<dbReference type="EMBL" id="BART01028877">
    <property type="protein sequence ID" value="GAG94384.1"/>
    <property type="molecule type" value="Genomic_DNA"/>
</dbReference>
<sequence length="173" mass="20465">MKLLEKRIEPDLEGLLAVIKRQKTPERVFNIELFLDDEITEKICDQFSLAKDISPDAPFSYYERKIRTHRFLGYEAIHIGFVIEPFKYGKRLSTQDTTQQNDQSRQQRDWMDEHTGPIQNWQDFDTYPWPKVSEIDFSALDWLEKNIPDDMGFYDLTAHILEGITNLIGYESL</sequence>
<evidence type="ECO:0000313" key="1">
    <source>
        <dbReference type="EMBL" id="GAG94384.1"/>
    </source>
</evidence>
<organism evidence="1">
    <name type="scientific">marine sediment metagenome</name>
    <dbReference type="NCBI Taxonomy" id="412755"/>
    <lineage>
        <taxon>unclassified sequences</taxon>
        <taxon>metagenomes</taxon>
        <taxon>ecological metagenomes</taxon>
    </lineage>
</organism>
<gene>
    <name evidence="1" type="ORF">S01H4_50806</name>
</gene>
<comment type="caution">
    <text evidence="1">The sequence shown here is derived from an EMBL/GenBank/DDBJ whole genome shotgun (WGS) entry which is preliminary data.</text>
</comment>
<accession>X1BEK5</accession>
<protein>
    <submittedName>
        <fullName evidence="1">Uncharacterized protein</fullName>
    </submittedName>
</protein>